<dbReference type="InterPro" id="IPR036390">
    <property type="entry name" value="WH_DNA-bd_sf"/>
</dbReference>
<dbReference type="GO" id="GO:0003700">
    <property type="term" value="F:DNA-binding transcription factor activity"/>
    <property type="evidence" value="ECO:0007669"/>
    <property type="project" value="InterPro"/>
</dbReference>
<dbReference type="PANTHER" id="PTHR38600">
    <property type="entry name" value="TRANSCRIPTIONAL REGULATORY PROTEIN"/>
    <property type="match status" value="1"/>
</dbReference>
<evidence type="ECO:0000313" key="2">
    <source>
        <dbReference type="EMBL" id="XBT94653.1"/>
    </source>
</evidence>
<accession>A0AAU7RWV8</accession>
<dbReference type="PANTHER" id="PTHR38600:SF1">
    <property type="entry name" value="TRANSCRIPTIONAL REGULATORY PROTEIN"/>
    <property type="match status" value="1"/>
</dbReference>
<dbReference type="RefSeq" id="WP_349958728.1">
    <property type="nucleotide sequence ID" value="NZ_CP157960.1"/>
</dbReference>
<gene>
    <name evidence="2" type="ORF">ABM479_09415</name>
</gene>
<dbReference type="Gene3D" id="1.10.10.10">
    <property type="entry name" value="Winged helix-like DNA-binding domain superfamily/Winged helix DNA-binding domain"/>
    <property type="match status" value="1"/>
</dbReference>
<dbReference type="InterPro" id="IPR036388">
    <property type="entry name" value="WH-like_DNA-bd_sf"/>
</dbReference>
<proteinExistence type="predicted"/>
<protein>
    <submittedName>
        <fullName evidence="2">Helix-turn-helix domain-containing protein</fullName>
    </submittedName>
</protein>
<dbReference type="EMBL" id="CP157960">
    <property type="protein sequence ID" value="XBT94653.1"/>
    <property type="molecule type" value="Genomic_DNA"/>
</dbReference>
<dbReference type="InterPro" id="IPR011991">
    <property type="entry name" value="ArsR-like_HTH"/>
</dbReference>
<name>A0AAU7RWV8_9HYPH</name>
<dbReference type="AlphaFoldDB" id="A0AAU7RWV8"/>
<evidence type="ECO:0000259" key="1">
    <source>
        <dbReference type="PROSITE" id="PS50987"/>
    </source>
</evidence>
<dbReference type="PROSITE" id="PS50987">
    <property type="entry name" value="HTH_ARSR_2"/>
    <property type="match status" value="1"/>
</dbReference>
<reference evidence="2" key="1">
    <citation type="submission" date="2024-06" db="EMBL/GenBank/DDBJ databases">
        <authorList>
            <person name="Li T."/>
            <person name="Gao R."/>
        </authorList>
    </citation>
    <scope>NUCLEOTIDE SEQUENCE</scope>
    <source>
        <strain evidence="2">ZPR3</strain>
    </source>
</reference>
<feature type="domain" description="HTH arsR-type" evidence="1">
    <location>
        <begin position="1"/>
        <end position="90"/>
    </location>
</feature>
<dbReference type="PRINTS" id="PR00778">
    <property type="entry name" value="HTHARSR"/>
</dbReference>
<sequence>MNDDAVFKALADASRRQLLDRLYEQNGQTLNALCEDLDMSRQAVAKHLVILEEANLISSEKQGREKLHFINAVPINGIAERWINKFERQHLSALSALKKALEDEGVSELKKQ</sequence>
<dbReference type="SMART" id="SM00418">
    <property type="entry name" value="HTH_ARSR"/>
    <property type="match status" value="1"/>
</dbReference>
<dbReference type="SUPFAM" id="SSF46785">
    <property type="entry name" value="Winged helix' DNA-binding domain"/>
    <property type="match status" value="1"/>
</dbReference>
<dbReference type="CDD" id="cd00090">
    <property type="entry name" value="HTH_ARSR"/>
    <property type="match status" value="1"/>
</dbReference>
<dbReference type="NCBIfam" id="NF033788">
    <property type="entry name" value="HTH_metalloreg"/>
    <property type="match status" value="1"/>
</dbReference>
<dbReference type="Pfam" id="PF12840">
    <property type="entry name" value="HTH_20"/>
    <property type="match status" value="1"/>
</dbReference>
<dbReference type="InterPro" id="IPR001845">
    <property type="entry name" value="HTH_ArsR_DNA-bd_dom"/>
</dbReference>
<organism evidence="2">
    <name type="scientific">Rhizobium sp. ZPR3</name>
    <dbReference type="NCBI Taxonomy" id="3158967"/>
    <lineage>
        <taxon>Bacteria</taxon>
        <taxon>Pseudomonadati</taxon>
        <taxon>Pseudomonadota</taxon>
        <taxon>Alphaproteobacteria</taxon>
        <taxon>Hyphomicrobiales</taxon>
        <taxon>Rhizobiaceae</taxon>
        <taxon>Rhizobium/Agrobacterium group</taxon>
        <taxon>Rhizobium</taxon>
    </lineage>
</organism>